<sequence length="238" mass="26676">MEQMDKHRREDFVQELFGSIAKRYDLLNAVFTLNQDSYWRNFAVNKANIKTGQSILDICCGTGKLSIALAEKAGLQGQIVGLDFSENMLRQAEDNIKKTPYSQRITLMQGNALHLPFPDHSFDCTTIGFGLRNVADIPKTLSEMYRVTKSGGTVLSVELSKPSAPILKQLYFLYFEHLLPLIGNLGFHKNQPYYNLPASLRTLPEHSVIQNIFLQVGLKQITSYQLTGGIAAVHLGIK</sequence>
<dbReference type="PROSITE" id="PS51608">
    <property type="entry name" value="SAM_MT_UBIE"/>
    <property type="match status" value="1"/>
</dbReference>
<keyword evidence="4" id="KW-0474">Menaquinone biosynthesis</keyword>
<reference evidence="5" key="1">
    <citation type="submission" date="2021-11" db="EMBL/GenBank/DDBJ databases">
        <title>Description of a new species Pelosinus isolated from the bottom sediments of Lake Baikal.</title>
        <authorList>
            <person name="Zakharyuk A."/>
        </authorList>
    </citation>
    <scope>NUCLEOTIDE SEQUENCE</scope>
    <source>
        <strain evidence="5">Bkl1</strain>
    </source>
</reference>
<dbReference type="NCBIfam" id="TIGR01934">
    <property type="entry name" value="MenG_MenH_UbiE"/>
    <property type="match status" value="1"/>
</dbReference>
<dbReference type="PANTHER" id="PTHR43591:SF24">
    <property type="entry name" value="2-METHOXY-6-POLYPRENYL-1,4-BENZOQUINOL METHYLASE, MITOCHONDRIAL"/>
    <property type="match status" value="1"/>
</dbReference>
<dbReference type="GO" id="GO:0008425">
    <property type="term" value="F:2-methoxy-6-polyprenyl-1,4-benzoquinol methyltransferase activity"/>
    <property type="evidence" value="ECO:0007669"/>
    <property type="project" value="UniProtKB-EC"/>
</dbReference>
<dbReference type="GO" id="GO:0043770">
    <property type="term" value="F:demethylmenaquinone methyltransferase activity"/>
    <property type="evidence" value="ECO:0007669"/>
    <property type="project" value="UniProtKB-EC"/>
</dbReference>
<gene>
    <name evidence="5" type="primary">ubiE</name>
    <name evidence="4" type="synonym">menG</name>
    <name evidence="5" type="ORF">LMF89_14075</name>
</gene>
<dbReference type="PANTHER" id="PTHR43591">
    <property type="entry name" value="METHYLTRANSFERASE"/>
    <property type="match status" value="1"/>
</dbReference>
<comment type="caution">
    <text evidence="4">Lacks conserved residue(s) required for the propagation of feature annotation.</text>
</comment>
<comment type="catalytic activity">
    <reaction evidence="4">
        <text>a 2-demethylmenaquinol + S-adenosyl-L-methionine = a menaquinol + S-adenosyl-L-homocysteine + H(+)</text>
        <dbReference type="Rhea" id="RHEA:42640"/>
        <dbReference type="Rhea" id="RHEA-COMP:9539"/>
        <dbReference type="Rhea" id="RHEA-COMP:9563"/>
        <dbReference type="ChEBI" id="CHEBI:15378"/>
        <dbReference type="ChEBI" id="CHEBI:18151"/>
        <dbReference type="ChEBI" id="CHEBI:55437"/>
        <dbReference type="ChEBI" id="CHEBI:57856"/>
        <dbReference type="ChEBI" id="CHEBI:59789"/>
        <dbReference type="EC" id="2.1.1.163"/>
    </reaction>
</comment>
<accession>A0ABS8HV31</accession>
<dbReference type="EC" id="2.1.1.163" evidence="4"/>
<dbReference type="Gene3D" id="3.40.50.150">
    <property type="entry name" value="Vaccinia Virus protein VP39"/>
    <property type="match status" value="1"/>
</dbReference>
<protein>
    <recommendedName>
        <fullName evidence="4">Demethylmenaquinone methyltransferase</fullName>
        <ecNumber evidence="4">2.1.1.163</ecNumber>
    </recommendedName>
</protein>
<feature type="binding site" evidence="4">
    <location>
        <position position="62"/>
    </location>
    <ligand>
        <name>S-adenosyl-L-methionine</name>
        <dbReference type="ChEBI" id="CHEBI:59789"/>
    </ligand>
</feature>
<name>A0ABS8HV31_9FIRM</name>
<organism evidence="5 6">
    <name type="scientific">Pelosinus baikalensis</name>
    <dbReference type="NCBI Taxonomy" id="2892015"/>
    <lineage>
        <taxon>Bacteria</taxon>
        <taxon>Bacillati</taxon>
        <taxon>Bacillota</taxon>
        <taxon>Negativicutes</taxon>
        <taxon>Selenomonadales</taxon>
        <taxon>Sporomusaceae</taxon>
        <taxon>Pelosinus</taxon>
    </lineage>
</organism>
<evidence type="ECO:0000313" key="5">
    <source>
        <dbReference type="EMBL" id="MCC5466481.1"/>
    </source>
</evidence>
<dbReference type="EMBL" id="JAJHJB010000019">
    <property type="protein sequence ID" value="MCC5466481.1"/>
    <property type="molecule type" value="Genomic_DNA"/>
</dbReference>
<keyword evidence="6" id="KW-1185">Reference proteome</keyword>
<dbReference type="Pfam" id="PF01209">
    <property type="entry name" value="Ubie_methyltran"/>
    <property type="match status" value="1"/>
</dbReference>
<comment type="similarity">
    <text evidence="4">Belongs to the class I-like SAM-binding methyltransferase superfamily. MenG/UbiE family.</text>
</comment>
<feature type="binding site" evidence="4">
    <location>
        <begin position="111"/>
        <end position="112"/>
    </location>
    <ligand>
        <name>S-adenosyl-L-methionine</name>
        <dbReference type="ChEBI" id="CHEBI:59789"/>
    </ligand>
</feature>
<dbReference type="Proteomes" id="UP001165492">
    <property type="component" value="Unassembled WGS sequence"/>
</dbReference>
<evidence type="ECO:0000256" key="1">
    <source>
        <dbReference type="ARBA" id="ARBA00022603"/>
    </source>
</evidence>
<feature type="binding site" evidence="4">
    <location>
        <position position="83"/>
    </location>
    <ligand>
        <name>S-adenosyl-L-methionine</name>
        <dbReference type="ChEBI" id="CHEBI:59789"/>
    </ligand>
</feature>
<dbReference type="GO" id="GO:0032259">
    <property type="term" value="P:methylation"/>
    <property type="evidence" value="ECO:0007669"/>
    <property type="project" value="UniProtKB-KW"/>
</dbReference>
<evidence type="ECO:0000313" key="6">
    <source>
        <dbReference type="Proteomes" id="UP001165492"/>
    </source>
</evidence>
<dbReference type="RefSeq" id="WP_229535626.1">
    <property type="nucleotide sequence ID" value="NZ_JAJHJB010000019.1"/>
</dbReference>
<dbReference type="HAMAP" id="MF_01813">
    <property type="entry name" value="MenG_UbiE_methyltr"/>
    <property type="match status" value="1"/>
</dbReference>
<proteinExistence type="inferred from homology"/>
<keyword evidence="2 4" id="KW-0808">Transferase</keyword>
<dbReference type="InterPro" id="IPR029063">
    <property type="entry name" value="SAM-dependent_MTases_sf"/>
</dbReference>
<keyword evidence="3 4" id="KW-0949">S-adenosyl-L-methionine</keyword>
<evidence type="ECO:0000256" key="2">
    <source>
        <dbReference type="ARBA" id="ARBA00022679"/>
    </source>
</evidence>
<keyword evidence="1 4" id="KW-0489">Methyltransferase</keyword>
<evidence type="ECO:0000256" key="4">
    <source>
        <dbReference type="HAMAP-Rule" id="MF_01813"/>
    </source>
</evidence>
<evidence type="ECO:0000256" key="3">
    <source>
        <dbReference type="ARBA" id="ARBA00022691"/>
    </source>
</evidence>
<dbReference type="SUPFAM" id="SSF53335">
    <property type="entry name" value="S-adenosyl-L-methionine-dependent methyltransferases"/>
    <property type="match status" value="1"/>
</dbReference>
<dbReference type="NCBIfam" id="NF001244">
    <property type="entry name" value="PRK00216.1-5"/>
    <property type="match status" value="1"/>
</dbReference>
<comment type="function">
    <text evidence="4">Methyltransferase required for the conversion of demethylmenaquinol (DMKH2) to menaquinol (MKH2).</text>
</comment>
<comment type="pathway">
    <text evidence="4">Quinol/quinone metabolism; menaquinone biosynthesis; menaquinol from 1,4-dihydroxy-2-naphthoate: step 2/2.</text>
</comment>
<dbReference type="InterPro" id="IPR004033">
    <property type="entry name" value="UbiE/COQ5_MeTrFase"/>
</dbReference>
<comment type="caution">
    <text evidence="5">The sequence shown here is derived from an EMBL/GenBank/DDBJ whole genome shotgun (WGS) entry which is preliminary data.</text>
</comment>
<dbReference type="CDD" id="cd02440">
    <property type="entry name" value="AdoMet_MTases"/>
    <property type="match status" value="1"/>
</dbReference>